<sequence length="117" mass="13287">MPLSILDSNWNRFSVEENDFKVKIMVNDITNFLAPLNLKSLQCHKLKTKYQSYASFYIEVYENDLQQLLDSTFCPEGCLIADIYGKLGNDQISQEDIPGSNSNHPSCLDLSTNTDSK</sequence>
<dbReference type="Proteomes" id="UP000499080">
    <property type="component" value="Unassembled WGS sequence"/>
</dbReference>
<reference evidence="2 3" key="1">
    <citation type="journal article" date="2019" name="Sci. Rep.">
        <title>Orb-weaving spider Araneus ventricosus genome elucidates the spidroin gene catalogue.</title>
        <authorList>
            <person name="Kono N."/>
            <person name="Nakamura H."/>
            <person name="Ohtoshi R."/>
            <person name="Moran D.A.P."/>
            <person name="Shinohara A."/>
            <person name="Yoshida Y."/>
            <person name="Fujiwara M."/>
            <person name="Mori M."/>
            <person name="Tomita M."/>
            <person name="Arakawa K."/>
        </authorList>
    </citation>
    <scope>NUCLEOTIDE SEQUENCE [LARGE SCALE GENOMIC DNA]</scope>
</reference>
<evidence type="ECO:0000256" key="1">
    <source>
        <dbReference type="SAM" id="MobiDB-lite"/>
    </source>
</evidence>
<evidence type="ECO:0000313" key="3">
    <source>
        <dbReference type="Proteomes" id="UP000499080"/>
    </source>
</evidence>
<evidence type="ECO:0000313" key="2">
    <source>
        <dbReference type="EMBL" id="GBN08629.1"/>
    </source>
</evidence>
<organism evidence="2 3">
    <name type="scientific">Araneus ventricosus</name>
    <name type="common">Orbweaver spider</name>
    <name type="synonym">Epeira ventricosa</name>
    <dbReference type="NCBI Taxonomy" id="182803"/>
    <lineage>
        <taxon>Eukaryota</taxon>
        <taxon>Metazoa</taxon>
        <taxon>Ecdysozoa</taxon>
        <taxon>Arthropoda</taxon>
        <taxon>Chelicerata</taxon>
        <taxon>Arachnida</taxon>
        <taxon>Araneae</taxon>
        <taxon>Araneomorphae</taxon>
        <taxon>Entelegynae</taxon>
        <taxon>Araneoidea</taxon>
        <taxon>Araneidae</taxon>
        <taxon>Araneus</taxon>
    </lineage>
</organism>
<dbReference type="EMBL" id="BGPR01005278">
    <property type="protein sequence ID" value="GBN08629.1"/>
    <property type="molecule type" value="Genomic_DNA"/>
</dbReference>
<gene>
    <name evidence="2" type="ORF">AVEN_151627_1</name>
</gene>
<dbReference type="AlphaFoldDB" id="A0A4Y2L2I3"/>
<protein>
    <submittedName>
        <fullName evidence="2">Uncharacterized protein</fullName>
    </submittedName>
</protein>
<name>A0A4Y2L2I3_ARAVE</name>
<keyword evidence="3" id="KW-1185">Reference proteome</keyword>
<proteinExistence type="predicted"/>
<accession>A0A4Y2L2I3</accession>
<comment type="caution">
    <text evidence="2">The sequence shown here is derived from an EMBL/GenBank/DDBJ whole genome shotgun (WGS) entry which is preliminary data.</text>
</comment>
<feature type="region of interest" description="Disordered" evidence="1">
    <location>
        <begin position="94"/>
        <end position="117"/>
    </location>
</feature>